<name>A0ABD1XC45_9LAMI</name>
<evidence type="ECO:0000313" key="3">
    <source>
        <dbReference type="Proteomes" id="UP001604277"/>
    </source>
</evidence>
<proteinExistence type="predicted"/>
<reference evidence="3" key="1">
    <citation type="submission" date="2024-07" db="EMBL/GenBank/DDBJ databases">
        <title>Two chromosome-level genome assemblies of Korean endemic species Abeliophyllum distichum and Forsythia ovata (Oleaceae).</title>
        <authorList>
            <person name="Jang H."/>
        </authorList>
    </citation>
    <scope>NUCLEOTIDE SEQUENCE [LARGE SCALE GENOMIC DNA]</scope>
</reference>
<dbReference type="AlphaFoldDB" id="A0ABD1XC45"/>
<keyword evidence="3" id="KW-1185">Reference proteome</keyword>
<protein>
    <submittedName>
        <fullName evidence="2">Uncharacterized protein</fullName>
    </submittedName>
</protein>
<sequence>MGAFLSSSAFGNLVQKKIGHTKCIKSNALQFSSLGHTNSPANKNVITIQPVWPGLDKAVGASCGAAGMAESAGGANPRADKPSSTATPMATLERSSRGGALIAASSVCTRQVGGPAVALGASPRTAAVLTGLLESILGGVRPVEMKLEVAEGNSAPVSINSGGLGSGGYMHEGISICQGYVCQKPSSSNGRIRLRFAEVTISLRRLTLENAQKEDGETGKV</sequence>
<organism evidence="2 3">
    <name type="scientific">Forsythia ovata</name>
    <dbReference type="NCBI Taxonomy" id="205694"/>
    <lineage>
        <taxon>Eukaryota</taxon>
        <taxon>Viridiplantae</taxon>
        <taxon>Streptophyta</taxon>
        <taxon>Embryophyta</taxon>
        <taxon>Tracheophyta</taxon>
        <taxon>Spermatophyta</taxon>
        <taxon>Magnoliopsida</taxon>
        <taxon>eudicotyledons</taxon>
        <taxon>Gunneridae</taxon>
        <taxon>Pentapetalae</taxon>
        <taxon>asterids</taxon>
        <taxon>lamiids</taxon>
        <taxon>Lamiales</taxon>
        <taxon>Oleaceae</taxon>
        <taxon>Forsythieae</taxon>
        <taxon>Forsythia</taxon>
    </lineage>
</organism>
<dbReference type="EMBL" id="JBFOLJ010000001">
    <property type="protein sequence ID" value="KAL2559537.1"/>
    <property type="molecule type" value="Genomic_DNA"/>
</dbReference>
<accession>A0ABD1XC45</accession>
<dbReference type="Proteomes" id="UP001604277">
    <property type="component" value="Unassembled WGS sequence"/>
</dbReference>
<gene>
    <name evidence="2" type="ORF">Fot_04276</name>
</gene>
<comment type="caution">
    <text evidence="2">The sequence shown here is derived from an EMBL/GenBank/DDBJ whole genome shotgun (WGS) entry which is preliminary data.</text>
</comment>
<evidence type="ECO:0000256" key="1">
    <source>
        <dbReference type="SAM" id="MobiDB-lite"/>
    </source>
</evidence>
<feature type="region of interest" description="Disordered" evidence="1">
    <location>
        <begin position="70"/>
        <end position="89"/>
    </location>
</feature>
<evidence type="ECO:0000313" key="2">
    <source>
        <dbReference type="EMBL" id="KAL2559537.1"/>
    </source>
</evidence>